<accession>A0A8X6NHI0</accession>
<evidence type="ECO:0000313" key="1">
    <source>
        <dbReference type="EMBL" id="GFT13304.1"/>
    </source>
</evidence>
<keyword evidence="2" id="KW-1185">Reference proteome</keyword>
<proteinExistence type="predicted"/>
<organism evidence="1 2">
    <name type="scientific">Nephila pilipes</name>
    <name type="common">Giant wood spider</name>
    <name type="synonym">Nephila maculata</name>
    <dbReference type="NCBI Taxonomy" id="299642"/>
    <lineage>
        <taxon>Eukaryota</taxon>
        <taxon>Metazoa</taxon>
        <taxon>Ecdysozoa</taxon>
        <taxon>Arthropoda</taxon>
        <taxon>Chelicerata</taxon>
        <taxon>Arachnida</taxon>
        <taxon>Araneae</taxon>
        <taxon>Araneomorphae</taxon>
        <taxon>Entelegynae</taxon>
        <taxon>Araneoidea</taxon>
        <taxon>Nephilidae</taxon>
        <taxon>Nephila</taxon>
    </lineage>
</organism>
<gene>
    <name evidence="1" type="ORF">NPIL_521091</name>
</gene>
<dbReference type="Proteomes" id="UP000887013">
    <property type="component" value="Unassembled WGS sequence"/>
</dbReference>
<comment type="caution">
    <text evidence="1">The sequence shown here is derived from an EMBL/GenBank/DDBJ whole genome shotgun (WGS) entry which is preliminary data.</text>
</comment>
<reference evidence="1" key="1">
    <citation type="submission" date="2020-08" db="EMBL/GenBank/DDBJ databases">
        <title>Multicomponent nature underlies the extraordinary mechanical properties of spider dragline silk.</title>
        <authorList>
            <person name="Kono N."/>
            <person name="Nakamura H."/>
            <person name="Mori M."/>
            <person name="Yoshida Y."/>
            <person name="Ohtoshi R."/>
            <person name="Malay A.D."/>
            <person name="Moran D.A.P."/>
            <person name="Tomita M."/>
            <person name="Numata K."/>
            <person name="Arakawa K."/>
        </authorList>
    </citation>
    <scope>NUCLEOTIDE SEQUENCE</scope>
</reference>
<dbReference type="EMBL" id="BMAW01104236">
    <property type="protein sequence ID" value="GFT13304.1"/>
    <property type="molecule type" value="Genomic_DNA"/>
</dbReference>
<protein>
    <submittedName>
        <fullName evidence="1">Uncharacterized protein</fullName>
    </submittedName>
</protein>
<dbReference type="OrthoDB" id="10439129at2759"/>
<name>A0A8X6NHI0_NEPPI</name>
<evidence type="ECO:0000313" key="2">
    <source>
        <dbReference type="Proteomes" id="UP000887013"/>
    </source>
</evidence>
<sequence length="101" mass="11631">MKTTVKIQNGKWESSEVPLDIYWEICGDHRRISAARDNSNDGKDLFVVVFSHRLLFLERYCVSCKENEAVRIPSPTLNDARAIGQENILPIEKREKEILSV</sequence>
<dbReference type="AlphaFoldDB" id="A0A8X6NHI0"/>